<proteinExistence type="predicted"/>
<dbReference type="SUPFAM" id="SSF56219">
    <property type="entry name" value="DNase I-like"/>
    <property type="match status" value="1"/>
</dbReference>
<keyword evidence="3" id="KW-1185">Reference proteome</keyword>
<reference evidence="2" key="1">
    <citation type="submission" date="2021-02" db="EMBL/GenBank/DDBJ databases">
        <authorList>
            <person name="Dougan E. K."/>
            <person name="Rhodes N."/>
            <person name="Thang M."/>
            <person name="Chan C."/>
        </authorList>
    </citation>
    <scope>NUCLEOTIDE SEQUENCE</scope>
</reference>
<feature type="compositionally biased region" description="Basic residues" evidence="1">
    <location>
        <begin position="349"/>
        <end position="362"/>
    </location>
</feature>
<feature type="non-terminal residue" evidence="2">
    <location>
        <position position="1"/>
    </location>
</feature>
<accession>A0A812YS58</accession>
<feature type="region of interest" description="Disordered" evidence="1">
    <location>
        <begin position="1"/>
        <end position="65"/>
    </location>
</feature>
<dbReference type="OrthoDB" id="447596at2759"/>
<name>A0A812YS58_9DINO</name>
<sequence>DTIENAGWTPPAPSAPPGLSQGNKPTAKAPRDTTRGGKGKGKGRPAASQDSEQPDEAQEALRALFATAADDQKELLLKLGFEAPQEAAPDLTELLKKHIAQLPPAVRAAVEEPPPEPLSAQEQLTDTSRKYKDATTELRLLITRKSALQLKLDKHKKAYNDMLRDMQALDASLKEKQDTVTGLQTELQSSVEAAIAPGGGPDIEAEFFKHLAQLSDDHLQDIKERLCLTIDDAAKRRKVTNATVPDADMRKPPPTALIPADSVEEASPVYRKASGTMGVCHTTGPAYRDYSNCTDFDRPDEAPQANQDLEPASPMAIASAGHNTGTQSTWTSISQTRGPPGQCGPTTRSKPKSLKTKRRRRRQEREHSIPQIHDLAALLRSHSVERPAVHQAAIDLAEWVESERMPEESLESQVAWCVLEHCSGTPGPLDTHTLAAFLDGAEEAYSPEQGEPLQLAVANVTKWRPDILRWFQQTKASCFLGQETHLNSEQTQQARASLAGVGLHSFWAGATEGKQSKGGIVVATPWQSHPRLVQERTVEGCGYLAVELPRVKWRLVVITVYLKAGTGLHVEPNASLLADLMALTKTLPNWVAAGDWNVDVDKFASTNINTTLGAEIIADKAAAISTGNTLDFVLASRSVAPMLTLTVDKAVPFAPHFALNLTLNLEHGMCHLPTLPAFPGPPGPYDTKVVQNYDQDIAGSAPENGVAPPGASCAAPQDQHRLLNGDTLDIGGVKLDNSGTTAAFAALSTSVERSVFNAVHGRGVARPVAYQPLLRDDRAPQRWHGKQLAFLTQTLQALKQCRPLAPLPSEVHKLALGYIEELGPEQEAPAWLATLGVIAGEASPPSADLSKVQLETAIALLTNDEAQERLQVQRSQREDYDLQHRARAQARTLQPLTGAQVAKALRRIPLKAPGPDGWTPHLARALSDHQYQLLADIMRQAELEGSFPEQWCISLVVLLPKNKEIERPIALMHILLKSWMKLRWPLLDHWLNTFAPKAWWDSCGPGHSCLDIAVRRLIQYECTQTRNEHRITLYLDLSCFYETISHSRLLAHAEEVSFPPLLLWGALCAYRGPRLLSADGLVGPPAYASRGVLAGCPAAVALSKVALWPACSQVLNQKAVDTADTWVDDLSVDFCGNNPQQVAAKGLRVARALFQALSDEGLQ</sequence>
<dbReference type="AlphaFoldDB" id="A0A812YS58"/>
<feature type="region of interest" description="Disordered" evidence="1">
    <location>
        <begin position="317"/>
        <end position="370"/>
    </location>
</feature>
<feature type="compositionally biased region" description="Polar residues" evidence="1">
    <location>
        <begin position="321"/>
        <end position="337"/>
    </location>
</feature>
<organism evidence="2 3">
    <name type="scientific">Symbiodinium necroappetens</name>
    <dbReference type="NCBI Taxonomy" id="1628268"/>
    <lineage>
        <taxon>Eukaryota</taxon>
        <taxon>Sar</taxon>
        <taxon>Alveolata</taxon>
        <taxon>Dinophyceae</taxon>
        <taxon>Suessiales</taxon>
        <taxon>Symbiodiniaceae</taxon>
        <taxon>Symbiodinium</taxon>
    </lineage>
</organism>
<evidence type="ECO:0000256" key="1">
    <source>
        <dbReference type="SAM" id="MobiDB-lite"/>
    </source>
</evidence>
<dbReference type="InterPro" id="IPR036691">
    <property type="entry name" value="Endo/exonu/phosph_ase_sf"/>
</dbReference>
<evidence type="ECO:0000313" key="2">
    <source>
        <dbReference type="EMBL" id="CAE7793343.1"/>
    </source>
</evidence>
<feature type="region of interest" description="Disordered" evidence="1">
    <location>
        <begin position="108"/>
        <end position="128"/>
    </location>
</feature>
<gene>
    <name evidence="2" type="ORF">SNEC2469_LOCUS23326</name>
</gene>
<comment type="caution">
    <text evidence="2">The sequence shown here is derived from an EMBL/GenBank/DDBJ whole genome shotgun (WGS) entry which is preliminary data.</text>
</comment>
<dbReference type="Gene3D" id="3.60.10.10">
    <property type="entry name" value="Endonuclease/exonuclease/phosphatase"/>
    <property type="match status" value="1"/>
</dbReference>
<dbReference type="Proteomes" id="UP000601435">
    <property type="component" value="Unassembled WGS sequence"/>
</dbReference>
<protein>
    <recommendedName>
        <fullName evidence="4">Reverse transcriptase domain-containing protein</fullName>
    </recommendedName>
</protein>
<dbReference type="EMBL" id="CAJNJA010043393">
    <property type="protein sequence ID" value="CAE7793343.1"/>
    <property type="molecule type" value="Genomic_DNA"/>
</dbReference>
<dbReference type="PANTHER" id="PTHR19446">
    <property type="entry name" value="REVERSE TRANSCRIPTASES"/>
    <property type="match status" value="1"/>
</dbReference>
<evidence type="ECO:0008006" key="4">
    <source>
        <dbReference type="Google" id="ProtNLM"/>
    </source>
</evidence>
<feature type="non-terminal residue" evidence="2">
    <location>
        <position position="1163"/>
    </location>
</feature>
<evidence type="ECO:0000313" key="3">
    <source>
        <dbReference type="Proteomes" id="UP000601435"/>
    </source>
</evidence>